<reference evidence="1 2" key="1">
    <citation type="submission" date="2016-12" db="EMBL/GenBank/DDBJ databases">
        <authorList>
            <person name="Song W.-J."/>
            <person name="Kurnit D.M."/>
        </authorList>
    </citation>
    <scope>NUCLEOTIDE SEQUENCE [LARGE SCALE GENOMIC DNA]</scope>
    <source>
        <strain evidence="1 2">CECT 9026</strain>
    </source>
</reference>
<gene>
    <name evidence="1" type="ORF">VSP9026_02247</name>
</gene>
<protein>
    <submittedName>
        <fullName evidence="1">Uncharacterized protein</fullName>
    </submittedName>
</protein>
<proteinExistence type="predicted"/>
<dbReference type="RefSeq" id="WP_074373073.1">
    <property type="nucleotide sequence ID" value="NZ_AP024908.1"/>
</dbReference>
<dbReference type="AlphaFoldDB" id="A0A1N6M5B0"/>
<dbReference type="EMBL" id="FSSB01000014">
    <property type="protein sequence ID" value="SIO94536.1"/>
    <property type="molecule type" value="Genomic_DNA"/>
</dbReference>
<name>A0A1N6M5B0_9VIBR</name>
<accession>A0A1N6M5B0</accession>
<evidence type="ECO:0000313" key="1">
    <source>
        <dbReference type="EMBL" id="SIO94536.1"/>
    </source>
</evidence>
<sequence>MADLVGRSGVDIAKGMIATGVGTLVAVGVSAMGFPLIAVGGAFAVVGFLASLGLDWIDNEWGISDLLVEKLKEID</sequence>
<organism evidence="1 2">
    <name type="scientific">Vibrio spartinae</name>
    <dbReference type="NCBI Taxonomy" id="1918945"/>
    <lineage>
        <taxon>Bacteria</taxon>
        <taxon>Pseudomonadati</taxon>
        <taxon>Pseudomonadota</taxon>
        <taxon>Gammaproteobacteria</taxon>
        <taxon>Vibrionales</taxon>
        <taxon>Vibrionaceae</taxon>
        <taxon>Vibrio</taxon>
    </lineage>
</organism>
<dbReference type="Proteomes" id="UP000184774">
    <property type="component" value="Unassembled WGS sequence"/>
</dbReference>
<evidence type="ECO:0000313" key="2">
    <source>
        <dbReference type="Proteomes" id="UP000184774"/>
    </source>
</evidence>